<dbReference type="EMBL" id="CP031742">
    <property type="protein sequence ID" value="AXQ56511.1"/>
    <property type="molecule type" value="Genomic_DNA"/>
</dbReference>
<organism evidence="6 7">
    <name type="scientific">Streptomyces koyangensis</name>
    <dbReference type="NCBI Taxonomy" id="188770"/>
    <lineage>
        <taxon>Bacteria</taxon>
        <taxon>Bacillati</taxon>
        <taxon>Actinomycetota</taxon>
        <taxon>Actinomycetes</taxon>
        <taxon>Kitasatosporales</taxon>
        <taxon>Streptomycetaceae</taxon>
        <taxon>Streptomyces</taxon>
        <taxon>Streptomyces aurantiacus group</taxon>
    </lineage>
</organism>
<gene>
    <name evidence="6" type="ORF">D0C37_19225</name>
</gene>
<proteinExistence type="inferred from homology"/>
<dbReference type="SUPFAM" id="SSF55729">
    <property type="entry name" value="Acyl-CoA N-acyltransferases (Nat)"/>
    <property type="match status" value="1"/>
</dbReference>
<keyword evidence="2 4" id="KW-0808">Transferase</keyword>
<dbReference type="InterPro" id="IPR025559">
    <property type="entry name" value="Eis_dom"/>
</dbReference>
<dbReference type="Gene3D" id="3.40.630.30">
    <property type="match status" value="2"/>
</dbReference>
<dbReference type="GO" id="GO:0030649">
    <property type="term" value="P:aminoglycoside antibiotic catabolic process"/>
    <property type="evidence" value="ECO:0007669"/>
    <property type="project" value="TreeGrafter"/>
</dbReference>
<dbReference type="Pfam" id="PF13527">
    <property type="entry name" value="Acetyltransf_9"/>
    <property type="match status" value="1"/>
</dbReference>
<evidence type="ECO:0000256" key="3">
    <source>
        <dbReference type="ARBA" id="ARBA00023315"/>
    </source>
</evidence>
<dbReference type="AlphaFoldDB" id="A0A385DFC1"/>
<comment type="similarity">
    <text evidence="1 4">Belongs to the acetyltransferase Eis family.</text>
</comment>
<dbReference type="Gene3D" id="3.30.1050.10">
    <property type="entry name" value="SCP2 sterol-binding domain"/>
    <property type="match status" value="1"/>
</dbReference>
<feature type="active site" description="Proton acceptor; via carboxylate" evidence="4">
    <location>
        <position position="428"/>
    </location>
</feature>
<name>A0A385DFC1_9ACTN</name>
<dbReference type="InterPro" id="IPR051554">
    <property type="entry name" value="Acetyltransferase_Eis"/>
</dbReference>
<dbReference type="PANTHER" id="PTHR37817:SF1">
    <property type="entry name" value="N-ACETYLTRANSFERASE EIS"/>
    <property type="match status" value="1"/>
</dbReference>
<dbReference type="InterPro" id="IPR041380">
    <property type="entry name" value="Acetyltransf_17"/>
</dbReference>
<evidence type="ECO:0000256" key="4">
    <source>
        <dbReference type="HAMAP-Rule" id="MF_01812"/>
    </source>
</evidence>
<evidence type="ECO:0000313" key="6">
    <source>
        <dbReference type="EMBL" id="AXQ56511.1"/>
    </source>
</evidence>
<feature type="binding site" evidence="4">
    <location>
        <begin position="106"/>
        <end position="111"/>
    </location>
    <ligand>
        <name>acetyl-CoA</name>
        <dbReference type="ChEBI" id="CHEBI:57288"/>
    </ligand>
</feature>
<feature type="domain" description="N-acetyltransferase" evidence="5">
    <location>
        <begin position="20"/>
        <end position="170"/>
    </location>
</feature>
<dbReference type="RefSeq" id="WP_117349895.1">
    <property type="nucleotide sequence ID" value="NZ_CP031742.1"/>
</dbReference>
<dbReference type="HAMAP" id="MF_01812">
    <property type="entry name" value="Eis"/>
    <property type="match status" value="1"/>
</dbReference>
<dbReference type="CDD" id="cd04301">
    <property type="entry name" value="NAT_SF"/>
    <property type="match status" value="1"/>
</dbReference>
<comment type="subunit">
    <text evidence="4">Homohexamer; trimer of dimers.</text>
</comment>
<dbReference type="PROSITE" id="PS51186">
    <property type="entry name" value="GNAT"/>
    <property type="match status" value="1"/>
</dbReference>
<dbReference type="InterPro" id="IPR022902">
    <property type="entry name" value="NAcTrfase_Eis"/>
</dbReference>
<dbReference type="Proteomes" id="UP000259636">
    <property type="component" value="Chromosome"/>
</dbReference>
<feature type="active site" description="Proton donor" evidence="4">
    <location>
        <position position="139"/>
    </location>
</feature>
<dbReference type="Pfam" id="PF17668">
    <property type="entry name" value="Acetyltransf_17"/>
    <property type="match status" value="1"/>
</dbReference>
<dbReference type="InterPro" id="IPR036527">
    <property type="entry name" value="SCP2_sterol-bd_dom_sf"/>
</dbReference>
<dbReference type="GO" id="GO:0034069">
    <property type="term" value="F:aminoglycoside N-acetyltransferase activity"/>
    <property type="evidence" value="ECO:0007669"/>
    <property type="project" value="TreeGrafter"/>
</dbReference>
<evidence type="ECO:0000256" key="2">
    <source>
        <dbReference type="ARBA" id="ARBA00022679"/>
    </source>
</evidence>
<keyword evidence="3 4" id="KW-0012">Acyltransferase</keyword>
<evidence type="ECO:0000256" key="1">
    <source>
        <dbReference type="ARBA" id="ARBA00009213"/>
    </source>
</evidence>
<dbReference type="SUPFAM" id="SSF55718">
    <property type="entry name" value="SCP-like"/>
    <property type="match status" value="1"/>
</dbReference>
<dbReference type="InterPro" id="IPR016181">
    <property type="entry name" value="Acyl_CoA_acyltransferase"/>
</dbReference>
<sequence>MTDATITSASPQPGASPATLTVREITEDDLDAWGRAYSKGNFVPYRAATLEKRRRVFEPGRWLGAYEGEECVGTFRGLALDLSVPGGALLPVLGVSSLAVVPSHRRRGILSALMAHGLNAAIARGEAAAVLHSAEYPVYGRYGFAPATRHGGFTVDVTASGGLRPGLDTSGSLREAAPEEVRRLGPALFDEARRNRAGAVSRPGWSWRRRTGAALLPGEEWEAPTVLVHEDGAGQVRGLVAYTVDGKWSDRVPDATLTVTDLIATTAQARRALWAHLLSVDWVRGIEVPDAAPDDPLPLLLRDPRAVHPLPHPADCLWLRLLDLPAALTARTYPPGLRLTLRVADPAGHVDGTWLLRTGADGSAEVTPAEGPADLALDAAALASLHLGGEQASRLTAAGLATELAPGAARLADTLFSTSAEPWCPDHF</sequence>
<evidence type="ECO:0000313" key="7">
    <source>
        <dbReference type="Proteomes" id="UP000259636"/>
    </source>
</evidence>
<accession>A0A385DFC1</accession>
<dbReference type="InterPro" id="IPR000182">
    <property type="entry name" value="GNAT_dom"/>
</dbReference>
<dbReference type="NCBIfam" id="NF002367">
    <property type="entry name" value="PRK01346.1-4"/>
    <property type="match status" value="1"/>
</dbReference>
<reference evidence="6 7" key="1">
    <citation type="submission" date="2018-08" db="EMBL/GenBank/DDBJ databases">
        <authorList>
            <person name="Ferrada E.E."/>
            <person name="Latorre B.A."/>
        </authorList>
    </citation>
    <scope>NUCLEOTIDE SEQUENCE [LARGE SCALE GENOMIC DNA]</scope>
    <source>
        <strain evidence="6 7">VK-A60T</strain>
    </source>
</reference>
<dbReference type="Pfam" id="PF13530">
    <property type="entry name" value="SCP2_2"/>
    <property type="match status" value="1"/>
</dbReference>
<dbReference type="KEGG" id="sky:D0C37_19225"/>
<dbReference type="GeneID" id="300116285"/>
<evidence type="ECO:0000259" key="5">
    <source>
        <dbReference type="PROSITE" id="PS51186"/>
    </source>
</evidence>
<protein>
    <submittedName>
        <fullName evidence="6">GNAT family N-acetyltransferase</fullName>
    </submittedName>
</protein>
<comment type="caution">
    <text evidence="4">Lacks conserved residue(s) required for the propagation of feature annotation.</text>
</comment>
<dbReference type="PANTHER" id="PTHR37817">
    <property type="entry name" value="N-ACETYLTRANSFERASE EIS"/>
    <property type="match status" value="1"/>
</dbReference>